<dbReference type="SMART" id="SM01126">
    <property type="entry name" value="DDE_Tnp_IS1595"/>
    <property type="match status" value="1"/>
</dbReference>
<gene>
    <name evidence="3" type="ORF">OXX778_LOCUS19376</name>
</gene>
<dbReference type="InterPro" id="IPR013087">
    <property type="entry name" value="Znf_C2H2_type"/>
</dbReference>
<dbReference type="NCBIfam" id="NF033547">
    <property type="entry name" value="transpos_IS1595"/>
    <property type="match status" value="1"/>
</dbReference>
<accession>A0A814LA58</accession>
<evidence type="ECO:0000313" key="3">
    <source>
        <dbReference type="EMBL" id="CAF1063061.1"/>
    </source>
</evidence>
<proteinExistence type="predicted"/>
<organism evidence="3 4">
    <name type="scientific">Brachionus calyciflorus</name>
    <dbReference type="NCBI Taxonomy" id="104777"/>
    <lineage>
        <taxon>Eukaryota</taxon>
        <taxon>Metazoa</taxon>
        <taxon>Spiralia</taxon>
        <taxon>Gnathifera</taxon>
        <taxon>Rotifera</taxon>
        <taxon>Eurotatoria</taxon>
        <taxon>Monogononta</taxon>
        <taxon>Pseudotrocha</taxon>
        <taxon>Ploima</taxon>
        <taxon>Brachionidae</taxon>
        <taxon>Brachionus</taxon>
    </lineage>
</organism>
<protein>
    <recommendedName>
        <fullName evidence="2">C2H2-type domain-containing protein</fullName>
    </recommendedName>
</protein>
<keyword evidence="1" id="KW-0863">Zinc-finger</keyword>
<evidence type="ECO:0000256" key="1">
    <source>
        <dbReference type="PROSITE-ProRule" id="PRU00042"/>
    </source>
</evidence>
<dbReference type="Pfam" id="PF12762">
    <property type="entry name" value="DDE_Tnp_IS1595"/>
    <property type="match status" value="1"/>
</dbReference>
<dbReference type="AlphaFoldDB" id="A0A814LA58"/>
<sequence>MNFNQKLSDGMIISLYSKLRQACSLKLDKENLTLGGIGRIVEIDESLYCKVKHHKGKDLKRDPLWVFGLVERSIENKNSKCYMQKVDDREASTLCCIIYDKCANGSIIYSDSWASYSKLSTMKNFIHKKVNHSINFIDPESDACTNRIESLWRACKQKFKDMNGCKRVYVQSYLDEYVWRFNNGVSTNRVCYELILNALASLYKPGNDFSHLEKLLEDEEMCFSEEIYFSDASSESSGQDDVESDILSSLTGSDYGNIKEFELEDNLDLVSSENIVNVEDSVSGSSTKQLTIMTNNPVSNVYDGDSENDADEVDGNIIFENEANFVQDESSEKVNISIHEGNNVRSSDEEKYRRRYHTTISDRVEAINNKLETISLSSVKYKSLQYAIDSLNEPKSSKETLQTVNKHLCGKKNPVECPHCGNYFEMGKGLKLHISKKH</sequence>
<dbReference type="GO" id="GO:0008270">
    <property type="term" value="F:zinc ion binding"/>
    <property type="evidence" value="ECO:0007669"/>
    <property type="project" value="UniProtKB-KW"/>
</dbReference>
<dbReference type="PROSITE" id="PS00028">
    <property type="entry name" value="ZINC_FINGER_C2H2_1"/>
    <property type="match status" value="1"/>
</dbReference>
<feature type="domain" description="C2H2-type" evidence="2">
    <location>
        <begin position="415"/>
        <end position="438"/>
    </location>
</feature>
<reference evidence="3" key="1">
    <citation type="submission" date="2021-02" db="EMBL/GenBank/DDBJ databases">
        <authorList>
            <person name="Nowell W R."/>
        </authorList>
    </citation>
    <scope>NUCLEOTIDE SEQUENCE</scope>
    <source>
        <strain evidence="3">Ploen Becks lab</strain>
    </source>
</reference>
<dbReference type="PANTHER" id="PTHR47163">
    <property type="entry name" value="DDE_TNP_IS1595 DOMAIN-CONTAINING PROTEIN"/>
    <property type="match status" value="1"/>
</dbReference>
<dbReference type="PANTHER" id="PTHR47163:SF2">
    <property type="entry name" value="SI:DKEY-17M8.2"/>
    <property type="match status" value="1"/>
</dbReference>
<comment type="caution">
    <text evidence="3">The sequence shown here is derived from an EMBL/GenBank/DDBJ whole genome shotgun (WGS) entry which is preliminary data.</text>
</comment>
<dbReference type="OrthoDB" id="8597234at2759"/>
<dbReference type="PROSITE" id="PS50157">
    <property type="entry name" value="ZINC_FINGER_C2H2_2"/>
    <property type="match status" value="1"/>
</dbReference>
<keyword evidence="4" id="KW-1185">Reference proteome</keyword>
<dbReference type="InterPro" id="IPR053164">
    <property type="entry name" value="IS1016-like_transposase"/>
</dbReference>
<name>A0A814LA58_9BILA</name>
<dbReference type="InterPro" id="IPR024445">
    <property type="entry name" value="Tnp_ISXO2-like"/>
</dbReference>
<evidence type="ECO:0000259" key="2">
    <source>
        <dbReference type="PROSITE" id="PS50157"/>
    </source>
</evidence>
<evidence type="ECO:0000313" key="4">
    <source>
        <dbReference type="Proteomes" id="UP000663879"/>
    </source>
</evidence>
<keyword evidence="1" id="KW-0479">Metal-binding</keyword>
<dbReference type="EMBL" id="CAJNOC010005826">
    <property type="protein sequence ID" value="CAF1063061.1"/>
    <property type="molecule type" value="Genomic_DNA"/>
</dbReference>
<dbReference type="Proteomes" id="UP000663879">
    <property type="component" value="Unassembled WGS sequence"/>
</dbReference>
<keyword evidence="1" id="KW-0862">Zinc</keyword>